<evidence type="ECO:0000256" key="4">
    <source>
        <dbReference type="ARBA" id="ARBA00022698"/>
    </source>
</evidence>
<dbReference type="PRINTS" id="PR00141">
    <property type="entry name" value="PROTEASOME"/>
</dbReference>
<evidence type="ECO:0000256" key="5">
    <source>
        <dbReference type="ARBA" id="ARBA00022801"/>
    </source>
</evidence>
<comment type="catalytic activity">
    <reaction evidence="1">
        <text>Cleavage of peptide bonds with very broad specificity.</text>
        <dbReference type="EC" id="3.4.25.1"/>
    </reaction>
</comment>
<keyword evidence="5 11" id="KW-0378">Hydrolase</keyword>
<evidence type="ECO:0000256" key="3">
    <source>
        <dbReference type="ARBA" id="ARBA00022670"/>
    </source>
</evidence>
<dbReference type="InterPro" id="IPR029055">
    <property type="entry name" value="Ntn_hydrolases_N"/>
</dbReference>
<feature type="active site" description="Nucleophile" evidence="9">
    <location>
        <position position="69"/>
    </location>
</feature>
<dbReference type="PANTHER" id="PTHR32194:SF3">
    <property type="entry name" value="PROTEASOME SUBUNIT BETA"/>
    <property type="match status" value="1"/>
</dbReference>
<dbReference type="InParanoid" id="G0R0I7"/>
<dbReference type="InterPro" id="IPR023333">
    <property type="entry name" value="Proteasome_suB-type"/>
</dbReference>
<keyword evidence="3" id="KW-0645">Protease</keyword>
<dbReference type="EMBL" id="GL984194">
    <property type="protein sequence ID" value="EGR29012.1"/>
    <property type="molecule type" value="Genomic_DNA"/>
</dbReference>
<keyword evidence="7" id="KW-0865">Zymogen</keyword>
<dbReference type="Gene3D" id="3.60.20.10">
    <property type="entry name" value="Glutamine Phosphoribosylpyrophosphate, subunit 1, domain 1"/>
    <property type="match status" value="1"/>
</dbReference>
<dbReference type="OrthoDB" id="37597at2759"/>
<dbReference type="SUPFAM" id="SSF56235">
    <property type="entry name" value="N-terminal nucleophile aminohydrolases (Ntn hydrolases)"/>
    <property type="match status" value="1"/>
</dbReference>
<dbReference type="Proteomes" id="UP000008983">
    <property type="component" value="Unassembled WGS sequence"/>
</dbReference>
<keyword evidence="8 10" id="KW-0539">Nucleus</keyword>
<dbReference type="SMR" id="G0R0I7"/>
<keyword evidence="4" id="KW-0888">Threonine protease</keyword>
<dbReference type="PROSITE" id="PS51476">
    <property type="entry name" value="PROTEASOME_BETA_2"/>
    <property type="match status" value="1"/>
</dbReference>
<comment type="similarity">
    <text evidence="10">Belongs to the peptidase T1B family.</text>
</comment>
<dbReference type="GO" id="GO:0005839">
    <property type="term" value="C:proteasome core complex"/>
    <property type="evidence" value="ECO:0007669"/>
    <property type="project" value="InterPro"/>
</dbReference>
<dbReference type="AlphaFoldDB" id="G0R0I7"/>
<dbReference type="CDD" id="cd03761">
    <property type="entry name" value="proteasome_beta_type_5"/>
    <property type="match status" value="1"/>
</dbReference>
<evidence type="ECO:0000256" key="8">
    <source>
        <dbReference type="ARBA" id="ARBA00023242"/>
    </source>
</evidence>
<evidence type="ECO:0000256" key="6">
    <source>
        <dbReference type="ARBA" id="ARBA00022942"/>
    </source>
</evidence>
<keyword evidence="2 10" id="KW-0963">Cytoplasm</keyword>
<sequence length="286" mass="31783">METLIADSNIGLPESFNYTQKNNSISFQEPITEKFDFQYAPLDNPCEFVHSLKEAKGPEKSLMNFKKGTTTLGFRFQGGVLLAVDSRASQGSFDASETVRKIIEINEFLLGTMAGGAADCQFWEQYLAIQCRKYQLQHGERVSVAAASRILINILYGYKNQGLSVGCMLAGWDNQGPQLYYLDNDGSRIKGDLFSVGSGSTYAYGVLDSHYKWDLSLKEAVELGKRAIYHATFRDAGSGGVVRVYHVHQGGWDIIHDGLDVNTLHYEFATEKNMDGSEDQVGQKLL</sequence>
<dbReference type="GO" id="GO:0051603">
    <property type="term" value="P:proteolysis involved in protein catabolic process"/>
    <property type="evidence" value="ECO:0007669"/>
    <property type="project" value="InterPro"/>
</dbReference>
<accession>G0R0I7</accession>
<dbReference type="InterPro" id="IPR001353">
    <property type="entry name" value="Proteasome_sua/b"/>
</dbReference>
<dbReference type="GO" id="GO:0004298">
    <property type="term" value="F:threonine-type endopeptidase activity"/>
    <property type="evidence" value="ECO:0007669"/>
    <property type="project" value="UniProtKB-KW"/>
</dbReference>
<protein>
    <recommendedName>
        <fullName evidence="10">Proteasome subunit beta</fullName>
    </recommendedName>
</protein>
<dbReference type="Pfam" id="PF00227">
    <property type="entry name" value="Proteasome"/>
    <property type="match status" value="1"/>
</dbReference>
<dbReference type="GO" id="GO:0005737">
    <property type="term" value="C:cytoplasm"/>
    <property type="evidence" value="ECO:0007669"/>
    <property type="project" value="UniProtKB-SubCell"/>
</dbReference>
<evidence type="ECO:0000256" key="2">
    <source>
        <dbReference type="ARBA" id="ARBA00022490"/>
    </source>
</evidence>
<dbReference type="PANTHER" id="PTHR32194">
    <property type="entry name" value="METALLOPROTEASE TLDD"/>
    <property type="match status" value="1"/>
</dbReference>
<evidence type="ECO:0000256" key="9">
    <source>
        <dbReference type="PIRSR" id="PIRSR600243-1"/>
    </source>
</evidence>
<dbReference type="RefSeq" id="XP_004030248.1">
    <property type="nucleotide sequence ID" value="XM_004030200.1"/>
</dbReference>
<dbReference type="eggNOG" id="KOG0175">
    <property type="taxonomic scope" value="Eukaryota"/>
</dbReference>
<comment type="function">
    <text evidence="10">Component of the proteasome, a multicatalytic proteinase complex which is characterized by its ability to cleave peptides with Arg, Phe, Tyr, Leu, and Glu adjacent to the leaving group at neutral or slightly basic pH. The proteasome has an ATP-dependent proteolytic activity.</text>
</comment>
<organism evidence="11 12">
    <name type="scientific">Ichthyophthirius multifiliis</name>
    <name type="common">White spot disease agent</name>
    <name type="synonym">Ich</name>
    <dbReference type="NCBI Taxonomy" id="5932"/>
    <lineage>
        <taxon>Eukaryota</taxon>
        <taxon>Sar</taxon>
        <taxon>Alveolata</taxon>
        <taxon>Ciliophora</taxon>
        <taxon>Intramacronucleata</taxon>
        <taxon>Oligohymenophorea</taxon>
        <taxon>Hymenostomatida</taxon>
        <taxon>Ophryoglenina</taxon>
        <taxon>Ichthyophthirius</taxon>
    </lineage>
</organism>
<dbReference type="STRING" id="857967.G0R0I7"/>
<evidence type="ECO:0000256" key="10">
    <source>
        <dbReference type="RuleBase" id="RU004203"/>
    </source>
</evidence>
<dbReference type="MEROPS" id="T01.A15"/>
<name>G0R0I7_ICHMU</name>
<evidence type="ECO:0000256" key="7">
    <source>
        <dbReference type="ARBA" id="ARBA00023145"/>
    </source>
</evidence>
<dbReference type="FunCoup" id="G0R0I7">
    <property type="interactions" value="336"/>
</dbReference>
<evidence type="ECO:0000256" key="1">
    <source>
        <dbReference type="ARBA" id="ARBA00001198"/>
    </source>
</evidence>
<gene>
    <name evidence="11" type="ORF">IMG5_164710</name>
</gene>
<dbReference type="InterPro" id="IPR000243">
    <property type="entry name" value="Pept_T1A_subB"/>
</dbReference>
<reference evidence="11 12" key="1">
    <citation type="submission" date="2011-07" db="EMBL/GenBank/DDBJ databases">
        <authorList>
            <person name="Coyne R."/>
            <person name="Brami D."/>
            <person name="Johnson J."/>
            <person name="Hostetler J."/>
            <person name="Hannick L."/>
            <person name="Clark T."/>
            <person name="Cassidy-Hanley D."/>
            <person name="Inman J."/>
        </authorList>
    </citation>
    <scope>NUCLEOTIDE SEQUENCE [LARGE SCALE GENOMIC DNA]</scope>
    <source>
        <strain evidence="11 12">G5</strain>
    </source>
</reference>
<proteinExistence type="inferred from homology"/>
<dbReference type="OMA" id="NLGMAMQ"/>
<comment type="subunit">
    <text evidence="10">Component of the proteasome complex.</text>
</comment>
<dbReference type="FunFam" id="3.60.20.10:FF:000051">
    <property type="entry name" value="Proteasome subunit beta"/>
    <property type="match status" value="1"/>
</dbReference>
<evidence type="ECO:0000313" key="12">
    <source>
        <dbReference type="Proteomes" id="UP000008983"/>
    </source>
</evidence>
<keyword evidence="12" id="KW-1185">Reference proteome</keyword>
<dbReference type="GeneID" id="14905122"/>
<dbReference type="GO" id="GO:0005634">
    <property type="term" value="C:nucleus"/>
    <property type="evidence" value="ECO:0007669"/>
    <property type="project" value="UniProtKB-SubCell"/>
</dbReference>
<comment type="subcellular location">
    <subcellularLocation>
        <location evidence="10">Cytoplasm</location>
    </subcellularLocation>
    <subcellularLocation>
        <location evidence="10">Nucleus</location>
    </subcellularLocation>
</comment>
<dbReference type="InterPro" id="IPR016050">
    <property type="entry name" value="Proteasome_bsu_CS"/>
</dbReference>
<evidence type="ECO:0000313" key="11">
    <source>
        <dbReference type="EMBL" id="EGR29012.1"/>
    </source>
</evidence>
<dbReference type="PROSITE" id="PS00854">
    <property type="entry name" value="PROTEASOME_BETA_1"/>
    <property type="match status" value="1"/>
</dbReference>
<keyword evidence="6 10" id="KW-0647">Proteasome</keyword>